<name>A0A7S2SIM4_9STRA</name>
<feature type="transmembrane region" description="Helical" evidence="6">
    <location>
        <begin position="60"/>
        <end position="85"/>
    </location>
</feature>
<dbReference type="PANTHER" id="PTHR23510">
    <property type="entry name" value="INNER MEMBRANE TRANSPORT PROTEIN YAJR"/>
    <property type="match status" value="1"/>
</dbReference>
<dbReference type="InterPro" id="IPR051068">
    <property type="entry name" value="MFS_Domain-Containing_Protein"/>
</dbReference>
<feature type="transmembrane region" description="Helical" evidence="6">
    <location>
        <begin position="333"/>
        <end position="353"/>
    </location>
</feature>
<feature type="transmembrane region" description="Helical" evidence="6">
    <location>
        <begin position="148"/>
        <end position="170"/>
    </location>
</feature>
<accession>A0A7S2SIM4</accession>
<dbReference type="GO" id="GO:0022857">
    <property type="term" value="F:transmembrane transporter activity"/>
    <property type="evidence" value="ECO:0007669"/>
    <property type="project" value="InterPro"/>
</dbReference>
<dbReference type="GO" id="GO:0012505">
    <property type="term" value="C:endomembrane system"/>
    <property type="evidence" value="ECO:0007669"/>
    <property type="project" value="UniProtKB-SubCell"/>
</dbReference>
<feature type="transmembrane region" description="Helical" evidence="6">
    <location>
        <begin position="294"/>
        <end position="313"/>
    </location>
</feature>
<dbReference type="SUPFAM" id="SSF103473">
    <property type="entry name" value="MFS general substrate transporter"/>
    <property type="match status" value="1"/>
</dbReference>
<keyword evidence="3 6" id="KW-0812">Transmembrane</keyword>
<evidence type="ECO:0000256" key="3">
    <source>
        <dbReference type="ARBA" id="ARBA00022692"/>
    </source>
</evidence>
<evidence type="ECO:0008006" key="8">
    <source>
        <dbReference type="Google" id="ProtNLM"/>
    </source>
</evidence>
<evidence type="ECO:0000256" key="2">
    <source>
        <dbReference type="ARBA" id="ARBA00022448"/>
    </source>
</evidence>
<keyword evidence="2" id="KW-0813">Transport</keyword>
<sequence length="360" mass="38994">MLSSIIGCIGSILYGLALVFNSPATLFICRVLIGLSGSINLFLEYYAVTIGKKKLKENINTIWAIGTLGLGFGPIASASIGYIFGDLLGLYPQNNKLFNTVTIPGWFMACLYLTQAVIFCFAFKAPTKHEHAVYRELQRKQMPSDNKSVAPISMIDVVVLGALLFCIFAAGVGVGGIETRTAFVAQAQNEDHTSDAIAWSWNTNWTGLYLGLFFTIFAVGSYLYGKILKKARVSNRCWLMLNVSALVVSCIMFFDFSGIFPSGSIALWSVGFLIFGLAAANYRGDAIAMALHRCPNHWVSTYSAMITLCSSLGRATGPMGATYIGSGYMHQSVFASLLIGIFGAAALLMGVLYKQLDPSR</sequence>
<keyword evidence="4 6" id="KW-1133">Transmembrane helix</keyword>
<keyword evidence="5 6" id="KW-0472">Membrane</keyword>
<evidence type="ECO:0000313" key="7">
    <source>
        <dbReference type="EMBL" id="CAD9701128.1"/>
    </source>
</evidence>
<organism evidence="7">
    <name type="scientific">Mucochytrium quahogii</name>
    <dbReference type="NCBI Taxonomy" id="96639"/>
    <lineage>
        <taxon>Eukaryota</taxon>
        <taxon>Sar</taxon>
        <taxon>Stramenopiles</taxon>
        <taxon>Bigyra</taxon>
        <taxon>Labyrinthulomycetes</taxon>
        <taxon>Thraustochytrida</taxon>
        <taxon>Thraustochytriidae</taxon>
        <taxon>Mucochytrium</taxon>
    </lineage>
</organism>
<dbReference type="PANTHER" id="PTHR23510:SF3">
    <property type="entry name" value="MAJOR FACILITATOR SUPERFAMILY DOMAIN-CONTAINING PROTEIN 8"/>
    <property type="match status" value="1"/>
</dbReference>
<feature type="transmembrane region" description="Helical" evidence="6">
    <location>
        <begin position="105"/>
        <end position="127"/>
    </location>
</feature>
<evidence type="ECO:0000256" key="6">
    <source>
        <dbReference type="SAM" id="Phobius"/>
    </source>
</evidence>
<protein>
    <recommendedName>
        <fullName evidence="8">Major facilitator superfamily (MFS) profile domain-containing protein</fullName>
    </recommendedName>
</protein>
<dbReference type="InterPro" id="IPR011701">
    <property type="entry name" value="MFS"/>
</dbReference>
<evidence type="ECO:0000256" key="5">
    <source>
        <dbReference type="ARBA" id="ARBA00023136"/>
    </source>
</evidence>
<dbReference type="EMBL" id="HBHK01022914">
    <property type="protein sequence ID" value="CAD9701128.1"/>
    <property type="molecule type" value="Transcribed_RNA"/>
</dbReference>
<evidence type="ECO:0000256" key="4">
    <source>
        <dbReference type="ARBA" id="ARBA00022989"/>
    </source>
</evidence>
<dbReference type="Pfam" id="PF07690">
    <property type="entry name" value="MFS_1"/>
    <property type="match status" value="1"/>
</dbReference>
<feature type="transmembrane region" description="Helical" evidence="6">
    <location>
        <begin position="207"/>
        <end position="225"/>
    </location>
</feature>
<dbReference type="AlphaFoldDB" id="A0A7S2SIM4"/>
<feature type="transmembrane region" description="Helical" evidence="6">
    <location>
        <begin position="265"/>
        <end position="282"/>
    </location>
</feature>
<feature type="transmembrane region" description="Helical" evidence="6">
    <location>
        <begin position="237"/>
        <end position="259"/>
    </location>
</feature>
<dbReference type="InterPro" id="IPR036259">
    <property type="entry name" value="MFS_trans_sf"/>
</dbReference>
<dbReference type="Gene3D" id="1.20.1250.20">
    <property type="entry name" value="MFS general substrate transporter like domains"/>
    <property type="match status" value="1"/>
</dbReference>
<proteinExistence type="predicted"/>
<reference evidence="7" key="1">
    <citation type="submission" date="2021-01" db="EMBL/GenBank/DDBJ databases">
        <authorList>
            <person name="Corre E."/>
            <person name="Pelletier E."/>
            <person name="Niang G."/>
            <person name="Scheremetjew M."/>
            <person name="Finn R."/>
            <person name="Kale V."/>
            <person name="Holt S."/>
            <person name="Cochrane G."/>
            <person name="Meng A."/>
            <person name="Brown T."/>
            <person name="Cohen L."/>
        </authorList>
    </citation>
    <scope>NUCLEOTIDE SEQUENCE</scope>
    <source>
        <strain evidence="7">NY070348D</strain>
    </source>
</reference>
<comment type="subcellular location">
    <subcellularLocation>
        <location evidence="1">Endomembrane system</location>
        <topology evidence="1">Multi-pass membrane protein</topology>
    </subcellularLocation>
</comment>
<feature type="transmembrane region" description="Helical" evidence="6">
    <location>
        <begin position="27"/>
        <end position="48"/>
    </location>
</feature>
<gene>
    <name evidence="7" type="ORF">QSP1433_LOCUS14474</name>
</gene>
<evidence type="ECO:0000256" key="1">
    <source>
        <dbReference type="ARBA" id="ARBA00004127"/>
    </source>
</evidence>